<reference evidence="5" key="1">
    <citation type="submission" date="2021-02" db="EMBL/GenBank/DDBJ databases">
        <authorList>
            <person name="Nowell W R."/>
        </authorList>
    </citation>
    <scope>NUCLEOTIDE SEQUENCE</scope>
</reference>
<proteinExistence type="predicted"/>
<comment type="caution">
    <text evidence="5">The sequence shown here is derived from an EMBL/GenBank/DDBJ whole genome shotgun (WGS) entry which is preliminary data.</text>
</comment>
<dbReference type="Pfam" id="PF00385">
    <property type="entry name" value="Chromo"/>
    <property type="match status" value="1"/>
</dbReference>
<evidence type="ECO:0000256" key="1">
    <source>
        <dbReference type="ARBA" id="ARBA00004123"/>
    </source>
</evidence>
<dbReference type="EMBL" id="CAJOBI010173352">
    <property type="protein sequence ID" value="CAF4897918.1"/>
    <property type="molecule type" value="Genomic_DNA"/>
</dbReference>
<dbReference type="Gene3D" id="2.40.50.40">
    <property type="match status" value="1"/>
</dbReference>
<sequence>MVNRSSTKRRHESASSSDDESAAEYQVEAILDKRIRGKKTEYFLKWKGYSNEDN</sequence>
<dbReference type="Proteomes" id="UP000676336">
    <property type="component" value="Unassembled WGS sequence"/>
</dbReference>
<evidence type="ECO:0000313" key="5">
    <source>
        <dbReference type="EMBL" id="CAF4897918.1"/>
    </source>
</evidence>
<evidence type="ECO:0000256" key="3">
    <source>
        <dbReference type="SAM" id="MobiDB-lite"/>
    </source>
</evidence>
<evidence type="ECO:0000313" key="6">
    <source>
        <dbReference type="Proteomes" id="UP000676336"/>
    </source>
</evidence>
<accession>A0A8S3C865</accession>
<dbReference type="GO" id="GO:0005634">
    <property type="term" value="C:nucleus"/>
    <property type="evidence" value="ECO:0007669"/>
    <property type="project" value="UniProtKB-SubCell"/>
</dbReference>
<dbReference type="PROSITE" id="PS50013">
    <property type="entry name" value="CHROMO_2"/>
    <property type="match status" value="1"/>
</dbReference>
<dbReference type="InterPro" id="IPR000953">
    <property type="entry name" value="Chromo/chromo_shadow_dom"/>
</dbReference>
<keyword evidence="2" id="KW-0539">Nucleus</keyword>
<dbReference type="InterPro" id="IPR051219">
    <property type="entry name" value="Heterochromatin_chromo-domain"/>
</dbReference>
<evidence type="ECO:0000256" key="2">
    <source>
        <dbReference type="ARBA" id="ARBA00023242"/>
    </source>
</evidence>
<protein>
    <recommendedName>
        <fullName evidence="4">Chromo domain-containing protein</fullName>
    </recommendedName>
</protein>
<dbReference type="InterPro" id="IPR016197">
    <property type="entry name" value="Chromo-like_dom_sf"/>
</dbReference>
<dbReference type="InterPro" id="IPR023780">
    <property type="entry name" value="Chromo_domain"/>
</dbReference>
<dbReference type="SUPFAM" id="SSF54160">
    <property type="entry name" value="Chromo domain-like"/>
    <property type="match status" value="1"/>
</dbReference>
<dbReference type="CDD" id="cd00024">
    <property type="entry name" value="CD_CSD"/>
    <property type="match status" value="1"/>
</dbReference>
<feature type="domain" description="Chromo" evidence="4">
    <location>
        <begin position="25"/>
        <end position="54"/>
    </location>
</feature>
<feature type="compositionally biased region" description="Basic residues" evidence="3">
    <location>
        <begin position="1"/>
        <end position="11"/>
    </location>
</feature>
<dbReference type="AlphaFoldDB" id="A0A8S3C865"/>
<organism evidence="5 6">
    <name type="scientific">Rotaria magnacalcarata</name>
    <dbReference type="NCBI Taxonomy" id="392030"/>
    <lineage>
        <taxon>Eukaryota</taxon>
        <taxon>Metazoa</taxon>
        <taxon>Spiralia</taxon>
        <taxon>Gnathifera</taxon>
        <taxon>Rotifera</taxon>
        <taxon>Eurotatoria</taxon>
        <taxon>Bdelloidea</taxon>
        <taxon>Philodinida</taxon>
        <taxon>Philodinidae</taxon>
        <taxon>Rotaria</taxon>
    </lineage>
</organism>
<feature type="region of interest" description="Disordered" evidence="3">
    <location>
        <begin position="1"/>
        <end position="23"/>
    </location>
</feature>
<dbReference type="PANTHER" id="PTHR22812">
    <property type="entry name" value="CHROMOBOX PROTEIN"/>
    <property type="match status" value="1"/>
</dbReference>
<comment type="subcellular location">
    <subcellularLocation>
        <location evidence="1">Nucleus</location>
    </subcellularLocation>
</comment>
<feature type="non-terminal residue" evidence="5">
    <location>
        <position position="54"/>
    </location>
</feature>
<name>A0A8S3C865_9BILA</name>
<gene>
    <name evidence="5" type="ORF">SMN809_LOCUS51606</name>
</gene>
<evidence type="ECO:0000259" key="4">
    <source>
        <dbReference type="PROSITE" id="PS50013"/>
    </source>
</evidence>